<feature type="region of interest" description="Disordered" evidence="1">
    <location>
        <begin position="225"/>
        <end position="245"/>
    </location>
</feature>
<gene>
    <name evidence="4" type="ORF">Adt_20189</name>
</gene>
<feature type="compositionally biased region" description="Low complexity" evidence="1">
    <location>
        <begin position="359"/>
        <end position="370"/>
    </location>
</feature>
<dbReference type="Proteomes" id="UP001604336">
    <property type="component" value="Unassembled WGS sequence"/>
</dbReference>
<feature type="domain" description="DUF632" evidence="2">
    <location>
        <begin position="283"/>
        <end position="622"/>
    </location>
</feature>
<reference evidence="5" key="1">
    <citation type="submission" date="2024-07" db="EMBL/GenBank/DDBJ databases">
        <title>Two chromosome-level genome assemblies of Korean endemic species Abeliophyllum distichum and Forsythia ovata (Oleaceae).</title>
        <authorList>
            <person name="Jang H."/>
        </authorList>
    </citation>
    <scope>NUCLEOTIDE SEQUENCE [LARGE SCALE GENOMIC DNA]</scope>
</reference>
<dbReference type="InterPro" id="IPR006867">
    <property type="entry name" value="DUF632"/>
</dbReference>
<evidence type="ECO:0008006" key="6">
    <source>
        <dbReference type="Google" id="ProtNLM"/>
    </source>
</evidence>
<proteinExistence type="predicted"/>
<dbReference type="PANTHER" id="PTHR21450:SF35">
    <property type="entry name" value="TRANSCRIPTION FACTOR, PUTATIVE (DUF630 AND DUF632)-RELATED"/>
    <property type="match status" value="1"/>
</dbReference>
<dbReference type="EMBL" id="JBFOLK010000006">
    <property type="protein sequence ID" value="KAL2504568.1"/>
    <property type="molecule type" value="Genomic_DNA"/>
</dbReference>
<dbReference type="PANTHER" id="PTHR21450">
    <property type="entry name" value="PROTEIN ALTERED PHOSPHATE STARVATION RESPONSE 1"/>
    <property type="match status" value="1"/>
</dbReference>
<dbReference type="InterPro" id="IPR006868">
    <property type="entry name" value="DUF630"/>
</dbReference>
<evidence type="ECO:0000313" key="4">
    <source>
        <dbReference type="EMBL" id="KAL2504568.1"/>
    </source>
</evidence>
<protein>
    <recommendedName>
        <fullName evidence="6">BZIP transcription factor</fullName>
    </recommendedName>
</protein>
<feature type="region of interest" description="Disordered" evidence="1">
    <location>
        <begin position="359"/>
        <end position="381"/>
    </location>
</feature>
<evidence type="ECO:0000256" key="1">
    <source>
        <dbReference type="SAM" id="MobiDB-lite"/>
    </source>
</evidence>
<name>A0ABD1SVV3_9LAMI</name>
<organism evidence="4 5">
    <name type="scientific">Abeliophyllum distichum</name>
    <dbReference type="NCBI Taxonomy" id="126358"/>
    <lineage>
        <taxon>Eukaryota</taxon>
        <taxon>Viridiplantae</taxon>
        <taxon>Streptophyta</taxon>
        <taxon>Embryophyta</taxon>
        <taxon>Tracheophyta</taxon>
        <taxon>Spermatophyta</taxon>
        <taxon>Magnoliopsida</taxon>
        <taxon>eudicotyledons</taxon>
        <taxon>Gunneridae</taxon>
        <taxon>Pentapetalae</taxon>
        <taxon>asterids</taxon>
        <taxon>lamiids</taxon>
        <taxon>Lamiales</taxon>
        <taxon>Oleaceae</taxon>
        <taxon>Forsythieae</taxon>
        <taxon>Abeliophyllum</taxon>
    </lineage>
</organism>
<comment type="caution">
    <text evidence="4">The sequence shown here is derived from an EMBL/GenBank/DDBJ whole genome shotgun (WGS) entry which is preliminary data.</text>
</comment>
<dbReference type="Pfam" id="PF04783">
    <property type="entry name" value="DUF630"/>
    <property type="match status" value="1"/>
</dbReference>
<evidence type="ECO:0000259" key="3">
    <source>
        <dbReference type="Pfam" id="PF04783"/>
    </source>
</evidence>
<dbReference type="Pfam" id="PF04782">
    <property type="entry name" value="DUF632"/>
    <property type="match status" value="1"/>
</dbReference>
<evidence type="ECO:0000259" key="2">
    <source>
        <dbReference type="Pfam" id="PF04782"/>
    </source>
</evidence>
<sequence>MGITNSKAERSDALRLCKERKRLLKQAIDSRCALAAAHISYIQSLRNIGIALRKYAETEVLLEPSLSISVIDPDNSPLHLTYPSPSPSRVGNVSDTPVLNGSPLSQPMARVSYMRSGGGSALTVRVSPPPRNMYVEEGEYSMPPPPPPCPESGSSWDFFDPADEFENFRVGGQSGLNLNLDHVRMYGDFGEKNVDFDETSGIPKSETPINGQGKLVVNNASSAAPENTENSELKLNGSAGNGVRKASLEQSNLKRNKSLLEKDICADTENPSEFVTHRAKDFLSSIKDVDNQFFRASESGKEVSRMLESNNIRVGYAESKGKLPASVYLTTFGAVCCQGRNVNVSNVSDQNVTKVITWRRTTSSRSSSSRNPMVTTKDDNDDRGSDFIEEFCMISGSHSSTLDRMYAWERKLYDEVKASEFIQKEYDLKCNKLRHQFAKDLSPQVIDKTRAVVKDLHSRIRVALHAVNSISKRIEKMRDEELLPQVLELIHGLARMWKSMLECHHSQYVTMSLAYHAKSFTGGPRGETQKQIMNQLQDEVEYFCLSFTDWINRYTSYVETLNSWLQNCILQPRERYKGRRAFSPRRVLIPPIIVLCRDWSAGIKSLPTEEVSITIRAFLFDLQRPARHNDMHINEEVDSKDDGKNDDPSNLSCIQTSLTKVLDRLAKFSEASVKMCEDIHQKCEAARNAYDNYKAPPRSFSI</sequence>
<accession>A0ABD1SVV3</accession>
<dbReference type="AlphaFoldDB" id="A0ABD1SVV3"/>
<feature type="domain" description="DUF630" evidence="3">
    <location>
        <begin position="1"/>
        <end position="59"/>
    </location>
</feature>
<keyword evidence="5" id="KW-1185">Reference proteome</keyword>
<evidence type="ECO:0000313" key="5">
    <source>
        <dbReference type="Proteomes" id="UP001604336"/>
    </source>
</evidence>